<dbReference type="AlphaFoldDB" id="A0A9D3P6P6"/>
<sequence>MDAPALGQSRACALTKKLYHGGKRRSFVAEVQSVRVRSGEFLNIFGFIFLNIRDGRGTSGRSVPVHYNRRRYRPAAFSRGPETGLSLWTPLVEKAHGSPEE</sequence>
<organism evidence="1 2">
    <name type="scientific">Hemibagrus wyckioides</name>
    <dbReference type="NCBI Taxonomy" id="337641"/>
    <lineage>
        <taxon>Eukaryota</taxon>
        <taxon>Metazoa</taxon>
        <taxon>Chordata</taxon>
        <taxon>Craniata</taxon>
        <taxon>Vertebrata</taxon>
        <taxon>Euteleostomi</taxon>
        <taxon>Actinopterygii</taxon>
        <taxon>Neopterygii</taxon>
        <taxon>Teleostei</taxon>
        <taxon>Ostariophysi</taxon>
        <taxon>Siluriformes</taxon>
        <taxon>Bagridae</taxon>
        <taxon>Hemibagrus</taxon>
    </lineage>
</organism>
<comment type="caution">
    <text evidence="1">The sequence shown here is derived from an EMBL/GenBank/DDBJ whole genome shotgun (WGS) entry which is preliminary data.</text>
</comment>
<reference evidence="1 2" key="1">
    <citation type="submission" date="2021-06" db="EMBL/GenBank/DDBJ databases">
        <title>Chromosome-level genome assembly of the red-tail catfish (Hemibagrus wyckioides).</title>
        <authorList>
            <person name="Shao F."/>
        </authorList>
    </citation>
    <scope>NUCLEOTIDE SEQUENCE [LARGE SCALE GENOMIC DNA]</scope>
    <source>
        <strain evidence="1">EC202008001</strain>
        <tissue evidence="1">Blood</tissue>
    </source>
</reference>
<accession>A0A9D3P6P6</accession>
<dbReference type="EMBL" id="JAHKSW010000001">
    <property type="protein sequence ID" value="KAG7335562.1"/>
    <property type="molecule type" value="Genomic_DNA"/>
</dbReference>
<dbReference type="Proteomes" id="UP000824219">
    <property type="component" value="Linkage Group LG01"/>
</dbReference>
<gene>
    <name evidence="1" type="ORF">KOW79_000255</name>
</gene>
<proteinExistence type="predicted"/>
<keyword evidence="2" id="KW-1185">Reference proteome</keyword>
<protein>
    <submittedName>
        <fullName evidence="1">Uncharacterized protein</fullName>
    </submittedName>
</protein>
<name>A0A9D3P6P6_9TELE</name>
<evidence type="ECO:0000313" key="1">
    <source>
        <dbReference type="EMBL" id="KAG7335562.1"/>
    </source>
</evidence>
<evidence type="ECO:0000313" key="2">
    <source>
        <dbReference type="Proteomes" id="UP000824219"/>
    </source>
</evidence>